<keyword evidence="2" id="KW-1185">Reference proteome</keyword>
<dbReference type="AlphaFoldDB" id="A0A7R9LZ33"/>
<dbReference type="Proteomes" id="UP000759131">
    <property type="component" value="Unassembled WGS sequence"/>
</dbReference>
<dbReference type="EMBL" id="OC904635">
    <property type="protein sequence ID" value="CAD7650023.1"/>
    <property type="molecule type" value="Genomic_DNA"/>
</dbReference>
<dbReference type="OrthoDB" id="6531925at2759"/>
<proteinExistence type="predicted"/>
<reference evidence="1" key="1">
    <citation type="submission" date="2020-11" db="EMBL/GenBank/DDBJ databases">
        <authorList>
            <person name="Tran Van P."/>
        </authorList>
    </citation>
    <scope>NUCLEOTIDE SEQUENCE</scope>
</reference>
<name>A0A7R9LZ33_9ACAR</name>
<gene>
    <name evidence="1" type="ORF">OSB1V03_LOCUS22663</name>
</gene>
<organism evidence="1">
    <name type="scientific">Medioppia subpectinata</name>
    <dbReference type="NCBI Taxonomy" id="1979941"/>
    <lineage>
        <taxon>Eukaryota</taxon>
        <taxon>Metazoa</taxon>
        <taxon>Ecdysozoa</taxon>
        <taxon>Arthropoda</taxon>
        <taxon>Chelicerata</taxon>
        <taxon>Arachnida</taxon>
        <taxon>Acari</taxon>
        <taxon>Acariformes</taxon>
        <taxon>Sarcoptiformes</taxon>
        <taxon>Oribatida</taxon>
        <taxon>Brachypylina</taxon>
        <taxon>Oppioidea</taxon>
        <taxon>Oppiidae</taxon>
        <taxon>Medioppia</taxon>
    </lineage>
</organism>
<evidence type="ECO:0000313" key="2">
    <source>
        <dbReference type="Proteomes" id="UP000759131"/>
    </source>
</evidence>
<sequence length="84" mass="9021">MASNKSWSQLVTDEAIPTKQPFVVNSVSNEKTVVSLDDVMSEELAKQLDDEDFAVEGAMAAIGGQEVAEESIPEMAEGFVCGLR</sequence>
<evidence type="ECO:0000313" key="1">
    <source>
        <dbReference type="EMBL" id="CAD7650023.1"/>
    </source>
</evidence>
<dbReference type="EMBL" id="CAJPIZ010050060">
    <property type="protein sequence ID" value="CAG2122718.1"/>
    <property type="molecule type" value="Genomic_DNA"/>
</dbReference>
<protein>
    <submittedName>
        <fullName evidence="1">Uncharacterized protein</fullName>
    </submittedName>
</protein>
<accession>A0A7R9LZ33</accession>